<sequence length="271" mass="30449">MHIPVAPAARLPRIQLADTDYELVNVPVDHEQHEDVTEYFSLTARSNTRFGRRAPDENDITAPMLLKRLRYPFVLAEVTVSVDFQVDWDQGGLAIFAGGHPTHHQLNQLASRSLRRPYVVVDPSLRPGPSKWARVAFEVNAGEPNITTLVANPKCAVDWACTPAFSYFDPAYLEETSMPSIRLKLERVGSDLWVWFMVPSTVVMSTAAPTPAFISRQWRKCREIVNFFDPESSKGGCWVGCYASRPVDTEGLDTNLHNGGLFVEFEDLEIL</sequence>
<protein>
    <submittedName>
        <fullName evidence="1">Uncharacterized protein</fullName>
    </submittedName>
</protein>
<dbReference type="EMBL" id="JAVRRJ010000001">
    <property type="protein sequence ID" value="KAK5091722.1"/>
    <property type="molecule type" value="Genomic_DNA"/>
</dbReference>
<reference evidence="1 2" key="1">
    <citation type="submission" date="2023-08" db="EMBL/GenBank/DDBJ databases">
        <title>Black Yeasts Isolated from many extreme environments.</title>
        <authorList>
            <person name="Coleine C."/>
            <person name="Stajich J.E."/>
            <person name="Selbmann L."/>
        </authorList>
    </citation>
    <scope>NUCLEOTIDE SEQUENCE [LARGE SCALE GENOMIC DNA]</scope>
    <source>
        <strain evidence="1 2">CCFEE 5910</strain>
    </source>
</reference>
<accession>A0AAN7YAQ6</accession>
<evidence type="ECO:0000313" key="2">
    <source>
        <dbReference type="Proteomes" id="UP001309876"/>
    </source>
</evidence>
<evidence type="ECO:0000313" key="1">
    <source>
        <dbReference type="EMBL" id="KAK5091722.1"/>
    </source>
</evidence>
<dbReference type="Pfam" id="PF07081">
    <property type="entry name" value="DUF1349"/>
    <property type="match status" value="1"/>
</dbReference>
<proteinExistence type="predicted"/>
<keyword evidence="2" id="KW-1185">Reference proteome</keyword>
<dbReference type="PANTHER" id="PTHR35332:SF3">
    <property type="entry name" value="FUCOSE-SPECIFIC LECTIN"/>
    <property type="match status" value="1"/>
</dbReference>
<dbReference type="PANTHER" id="PTHR35332">
    <property type="entry name" value="REGULATION OF ENOLASE PROTEIN 1"/>
    <property type="match status" value="1"/>
</dbReference>
<comment type="caution">
    <text evidence="1">The sequence shown here is derived from an EMBL/GenBank/DDBJ whole genome shotgun (WGS) entry which is preliminary data.</text>
</comment>
<name>A0AAN7YAQ6_9EURO</name>
<dbReference type="InterPro" id="IPR009784">
    <property type="entry name" value="DUF1349"/>
</dbReference>
<organism evidence="1 2">
    <name type="scientific">Lithohypha guttulata</name>
    <dbReference type="NCBI Taxonomy" id="1690604"/>
    <lineage>
        <taxon>Eukaryota</taxon>
        <taxon>Fungi</taxon>
        <taxon>Dikarya</taxon>
        <taxon>Ascomycota</taxon>
        <taxon>Pezizomycotina</taxon>
        <taxon>Eurotiomycetes</taxon>
        <taxon>Chaetothyriomycetidae</taxon>
        <taxon>Chaetothyriales</taxon>
        <taxon>Trichomeriaceae</taxon>
        <taxon>Lithohypha</taxon>
    </lineage>
</organism>
<dbReference type="Gene3D" id="2.60.120.200">
    <property type="match status" value="1"/>
</dbReference>
<dbReference type="AlphaFoldDB" id="A0AAN7YAQ6"/>
<gene>
    <name evidence="1" type="ORF">LTR05_001907</name>
</gene>
<dbReference type="Proteomes" id="UP001309876">
    <property type="component" value="Unassembled WGS sequence"/>
</dbReference>